<accession>A0A1Q9D193</accession>
<evidence type="ECO:0000313" key="11">
    <source>
        <dbReference type="Proteomes" id="UP000186817"/>
    </source>
</evidence>
<dbReference type="InterPro" id="IPR023214">
    <property type="entry name" value="HAD_sf"/>
</dbReference>
<dbReference type="GO" id="GO:0000287">
    <property type="term" value="F:magnesium ion binding"/>
    <property type="evidence" value="ECO:0007669"/>
    <property type="project" value="TreeGrafter"/>
</dbReference>
<reference evidence="10 11" key="1">
    <citation type="submission" date="2016-02" db="EMBL/GenBank/DDBJ databases">
        <title>Genome analysis of coral dinoflagellate symbionts highlights evolutionary adaptations to a symbiotic lifestyle.</title>
        <authorList>
            <person name="Aranda M."/>
            <person name="Li Y."/>
            <person name="Liew Y.J."/>
            <person name="Baumgarten S."/>
            <person name="Simakov O."/>
            <person name="Wilson M."/>
            <person name="Piel J."/>
            <person name="Ashoor H."/>
            <person name="Bougouffa S."/>
            <person name="Bajic V.B."/>
            <person name="Ryu T."/>
            <person name="Ravasi T."/>
            <person name="Bayer T."/>
            <person name="Micklem G."/>
            <person name="Kim H."/>
            <person name="Bhak J."/>
            <person name="Lajeunesse T.C."/>
            <person name="Voolstra C.R."/>
        </authorList>
    </citation>
    <scope>NUCLEOTIDE SEQUENCE [LARGE SCALE GENOMIC DNA]</scope>
    <source>
        <strain evidence="10 11">CCMP2467</strain>
    </source>
</reference>
<dbReference type="InterPro" id="IPR036412">
    <property type="entry name" value="HAD-like_sf"/>
</dbReference>
<keyword evidence="6" id="KW-0812">Transmembrane</keyword>
<dbReference type="Gene3D" id="3.40.50.410">
    <property type="entry name" value="von Willebrand factor, type A domain"/>
    <property type="match status" value="1"/>
</dbReference>
<dbReference type="InterPro" id="IPR036465">
    <property type="entry name" value="vWFA_dom_sf"/>
</dbReference>
<proteinExistence type="predicted"/>
<feature type="transmembrane region" description="Helical" evidence="6">
    <location>
        <begin position="689"/>
        <end position="709"/>
    </location>
</feature>
<dbReference type="PROSITE" id="PS00518">
    <property type="entry name" value="ZF_RING_1"/>
    <property type="match status" value="1"/>
</dbReference>
<dbReference type="InterPro" id="IPR002745">
    <property type="entry name" value="Ptrans_KptA/Tpt1"/>
</dbReference>
<dbReference type="SMART" id="SM00184">
    <property type="entry name" value="RING"/>
    <property type="match status" value="1"/>
</dbReference>
<dbReference type="CDD" id="cd16449">
    <property type="entry name" value="RING-HC"/>
    <property type="match status" value="1"/>
</dbReference>
<keyword evidence="2 4" id="KW-0863">Zinc-finger</keyword>
<feature type="region of interest" description="Disordered" evidence="5">
    <location>
        <begin position="1"/>
        <end position="21"/>
    </location>
</feature>
<feature type="transmembrane region" description="Helical" evidence="6">
    <location>
        <begin position="579"/>
        <end position="598"/>
    </location>
</feature>
<dbReference type="InterPro" id="IPR002035">
    <property type="entry name" value="VWF_A"/>
</dbReference>
<organism evidence="10 11">
    <name type="scientific">Symbiodinium microadriaticum</name>
    <name type="common">Dinoflagellate</name>
    <name type="synonym">Zooxanthella microadriatica</name>
    <dbReference type="NCBI Taxonomy" id="2951"/>
    <lineage>
        <taxon>Eukaryota</taxon>
        <taxon>Sar</taxon>
        <taxon>Alveolata</taxon>
        <taxon>Dinophyceae</taxon>
        <taxon>Suessiales</taxon>
        <taxon>Symbiodiniaceae</taxon>
        <taxon>Symbiodinium</taxon>
    </lineage>
</organism>
<feature type="region of interest" description="Disordered" evidence="5">
    <location>
        <begin position="2060"/>
        <end position="2081"/>
    </location>
</feature>
<dbReference type="GO" id="GO:0016740">
    <property type="term" value="F:transferase activity"/>
    <property type="evidence" value="ECO:0007669"/>
    <property type="project" value="InterPro"/>
</dbReference>
<dbReference type="Pfam" id="PF13519">
    <property type="entry name" value="VWA_2"/>
    <property type="match status" value="1"/>
</dbReference>
<protein>
    <submittedName>
        <fullName evidence="10">HMP-PP phosphatase</fullName>
    </submittedName>
</protein>
<feature type="region of interest" description="Disordered" evidence="5">
    <location>
        <begin position="1670"/>
        <end position="1713"/>
    </location>
</feature>
<dbReference type="InterPro" id="IPR017907">
    <property type="entry name" value="Znf_RING_CS"/>
</dbReference>
<dbReference type="InterPro" id="IPR036397">
    <property type="entry name" value="RNaseH_sf"/>
</dbReference>
<feature type="domain" description="Integrase catalytic" evidence="9">
    <location>
        <begin position="2111"/>
        <end position="2286"/>
    </location>
</feature>
<dbReference type="Pfam" id="PF01885">
    <property type="entry name" value="PTS_2-RNA"/>
    <property type="match status" value="1"/>
</dbReference>
<dbReference type="InterPro" id="IPR012337">
    <property type="entry name" value="RNaseH-like_sf"/>
</dbReference>
<feature type="region of interest" description="Disordered" evidence="5">
    <location>
        <begin position="1957"/>
        <end position="1982"/>
    </location>
</feature>
<feature type="compositionally biased region" description="Low complexity" evidence="5">
    <location>
        <begin position="3619"/>
        <end position="3640"/>
    </location>
</feature>
<feature type="transmembrane region" description="Helical" evidence="6">
    <location>
        <begin position="535"/>
        <end position="559"/>
    </location>
</feature>
<feature type="region of interest" description="Disordered" evidence="5">
    <location>
        <begin position="1600"/>
        <end position="1657"/>
    </location>
</feature>
<feature type="compositionally biased region" description="Basic and acidic residues" evidence="5">
    <location>
        <begin position="1680"/>
        <end position="1703"/>
    </location>
</feature>
<evidence type="ECO:0000256" key="3">
    <source>
        <dbReference type="ARBA" id="ARBA00022833"/>
    </source>
</evidence>
<keyword evidence="3" id="KW-0862">Zinc</keyword>
<keyword evidence="1" id="KW-0479">Metal-binding</keyword>
<dbReference type="Pfam" id="PF08282">
    <property type="entry name" value="Hydrolase_3"/>
    <property type="match status" value="1"/>
</dbReference>
<dbReference type="Gene3D" id="3.20.170.30">
    <property type="match status" value="1"/>
</dbReference>
<dbReference type="SMART" id="SM00327">
    <property type="entry name" value="VWA"/>
    <property type="match status" value="1"/>
</dbReference>
<dbReference type="Gene3D" id="3.30.1240.10">
    <property type="match status" value="1"/>
</dbReference>
<feature type="region of interest" description="Disordered" evidence="5">
    <location>
        <begin position="2691"/>
        <end position="2715"/>
    </location>
</feature>
<dbReference type="PROSITE" id="PS50234">
    <property type="entry name" value="VWFA"/>
    <property type="match status" value="1"/>
</dbReference>
<dbReference type="GO" id="GO:0008270">
    <property type="term" value="F:zinc ion binding"/>
    <property type="evidence" value="ECO:0007669"/>
    <property type="project" value="UniProtKB-KW"/>
</dbReference>
<dbReference type="PROSITE" id="PS50994">
    <property type="entry name" value="INTEGRASE"/>
    <property type="match status" value="1"/>
</dbReference>
<keyword evidence="11" id="KW-1185">Reference proteome</keyword>
<dbReference type="SUPFAM" id="SSF56399">
    <property type="entry name" value="ADP-ribosylation"/>
    <property type="match status" value="1"/>
</dbReference>
<dbReference type="Gene3D" id="3.30.420.10">
    <property type="entry name" value="Ribonuclease H-like superfamily/Ribonuclease H"/>
    <property type="match status" value="1"/>
</dbReference>
<keyword evidence="6" id="KW-0472">Membrane</keyword>
<dbReference type="GO" id="GO:0005829">
    <property type="term" value="C:cytosol"/>
    <property type="evidence" value="ECO:0007669"/>
    <property type="project" value="TreeGrafter"/>
</dbReference>
<dbReference type="PANTHER" id="PTHR10000:SF8">
    <property type="entry name" value="HAD SUPERFAMILY HYDROLASE-LIKE, TYPE 3"/>
    <property type="match status" value="1"/>
</dbReference>
<feature type="region of interest" description="Disordered" evidence="5">
    <location>
        <begin position="3619"/>
        <end position="3647"/>
    </location>
</feature>
<sequence length="3745" mass="410415">MGRCYRGSRQPRVHGLGAHGKGKHGQVMLVFSAAVSIILALQNRAGCGWVMQRARSELTEHSRRALVVVTDVDGTLMNSSNQLPAANCEALRRCVRQGVPVILATGKHRGPWVRRLLDQVADPSVQALSEWTLNAPGVFVQGLLVCDSAGQVVVASVLPASVFHACARLAERKAWTLLAYTDSDQIISNRASPLIQAINALGEPPVTFATVDENIRIHKLLFLGDPSMEKAVRVEVEATIGAEASLTVAIAGMVEVLPKGISKADGVRQALKLLDADPSDVLALGDGENDVEMLREIRRGGGISAAVQNARPISKEVAEYTVASCDEAGWAEAVDRWVPHVDWQVRVLVQDVLTCDCYETLPASPNLTGFMHWLLQLCGLIVTVTAFQEACDDAAALLQLPRGLPSSTGSKDANASMHHAGLRNVSHPEVAALDTFSAIGGMRSPQDETQAVPVLPLGELRHHRTTAKALLEAAVSLDILSQPQLVFCLATAICSLVLVGELASFQGFEHSRFFSSLLAAMSLVGTNLAEHANLRAGIGVLDLIYARFVMLAFTGVVLVRFHPRKPAALPGNPEQAIQMLLGTFSVSATSMLLCGGVHLAPGTFVLSGLATLSSFGAVLKQCILREQIEWDESLASVGLLLSVLPMLSAAAHSSQATLLGMVLGLLAATTLATSALVQRNLCGTVHHTVLLTWSGGVGLIMFSPVALIFPEEARVLWTLDWPHFACMFLYGSLSLASTTLLLKVANSSLGIKAEASYVLFAGIAAGCQYISDIVLLHSAFPFVVQTSFALEIRMMCDVPGAARSGVVDIILGLDGNSGDAVEAIGFGFSLDAKCGWFAFCIRAFAIVRLLPENATSPTSLSTSIALVDTPRAPGENFNDFASSFLYAGKALEAFASLSAGDGFDAQALARVQAMNFGRSEQPDAAQIRNLAEVLLRWEALVVNYGMPELLQWPVEQRKLHAKRTLHMECSVCLQDYALPSRVPQVLNCGHTFCSSCLEQVANAGKFRCPTCREESSATEIRVNFALRDALVGKESPSTVAAARIIEAEAIDPPTEDEEAVTLRMAATGAEDEMLISIVPPLGSVRTPSDICCVVDVSTSMAAEAMLADGAGVSVSHGLALIDIVKHALRTVIHLLNGRDRLALVAYSNTASVILELTPMTKEGQQRAELRLHQLLPDGMTNIWAGLEAGIQLLAAASDGMRLQHLLLLTDGIPNINPPRGIACVPMLKRLKEKSGGRLPCSVNTFGFGYELDSELLHELARLGSASYAFIPDAGFVGTVFVNAVTNLLVTMGANPVLKLTASGGISLSPCAVPGGLAIKQAAGGLQVDLSGLQFGQSRHVLLRPSVTSDAHSAISLTLEYVISRRSLMAMVPSAGNPGDGNNQNYPDYNAYFLQLLQENQQINVFVNDWSMEHSTEEQAEARHRQYMNLIYTEAELHIRSLEAHADAEHARRLGFIHQSTSVLINQMNTEMTVFRSEAEQLRSSLLRSELISHEEKQAAQQLTSRNAALSTQTLHYQTALRHNELQTAQLRTSFDENRTTLLEYLAERFEEKMQWEENESNYRLSVEEQQHDELVTDLMDQNAELQAEVQSLRLEFAEHRASPPQGGAPVGPGVGEIPLEKGDDLSPPQGGANHNAVAFQGPQGSNASWMPTLPDPRVVPKELEGILGRPQVFSMSGGPKDNESEAQEVQKDSDEPTEQKPSEATKVPSPHDSLVSALKAAIGKKDDDDKPRVKEAETIRLPGFPNPESYRSWKISVREAVRAASDRPDEAFNWVQEVYEKSASIESLRHTGKFITLDTKILNALSVVAKGELNRQIINYKESEAAASRAVRGRQVLFMFEQFFKTNEAAGSLYSVEDLLKVKLVRDDLSTFIHNWESVIAGLNHQPEETTLRDILLRELRNSSKLKFDLEVYDRAKEGEEKHTYGYLVKCVKELLERERTRGNRAAIAKAHGARYGTPAYDEKPKDASPSVPAKGDKERAKQIPSNAVSLITANGPVEAGMPHQLHEIPKEKQDELARTDNSWTILEDSVNIDELEGVYGELPEGTIASITLFALPEGEEETQADSDVEPLPIPKSKKDEASLRAEAASLEHKLTHRPKNPFCPVCQRAKMLAPQARRRGGSSTIHSKAFGDHITVDHIITRDAKDYGFQEETVAHVVKDVFSKFRYVYPSASKSGEQCHEDMLHFLAVDDNVKMLYSDNALEFDYVAKQLRCRHNTSRAYVDENKAVIEREIRTILEGTRSNLVQSGLPDRYWPLAAQHHAMCLNISKRLDNGQVPWEIRFGESFNGKKIPIGAKILYWAPPKQKTPQRSKFAGTGIEGIFLGYHIQPGFVFKTEYLVAPLYEIHNLTHLSKPPDLDDQHHNVIEDRNPHPPPEEGGKDLFGDINFDGDPLSEFYKPGEIQEQFGDLFDDVDNPPLEDAEDIAAREGESEKALKAKKRAALLDDVPHQLKKSPAAVSSPAPPHGYFWNGECLIKKKGNNRPDSIDNTSWRNMSKRQRAEAVVEHQRKVQAVYEAEYEAAVKAAPAMPVLIGKGEEHRERLLPLLHKKLLEVSSDMYAVVAKVLSPKEVSTNPAAQAALDKEWQKLVDKGCWVEKKVREYEAVASEAKKDNAKVRFGNIFEIGRSVFQGNKVVDENSDHALFAEMSNNSNDSRDRNLKEWWSGETYFDLAGRDKESFELAVAATRKGKPIRNKSEAKKEVKQSKFVTPSQDQKEKPGVMFKPVTRVTYDMKDFLDSCVERYCELAKIDRKTLKPAATPFHEHRTARPITGEEEKAGRLQPIASLPCLSLWYFLWRGDAGRKADEFVRVNTSEPDRNGVLEVMKQILAAATVHSDYMCFGPSTEQKMLEEAYQGVSTQCAAQIALTNAEADVPNLIQMTYVSDEGLSKLKPTARLSPKKPKVLILVSDSSTALCSCSKKGRLTKGDLTNEVDHVALSCGYLHAYYSMCWGKTLSWLAWQVEEHVKTATEAYPGALIDIVVWWAGNEISGQWGCIPTRIAPGAAYREGAATTEQVAKKIRRAADSLAARKGEPGSNVGFVKVIGKVESVLFQLHNAYDDFNEAMFTEFANRGLQTQSATTCVGSLELYDAFHASENEHNREVFTAYLHATLALSRAEWLAEMMQIAIRPLRRQYAHVEHVDVGNSAATKALRDWNDEKAKIRAAKEGIPIRRAHTQITEDDKAWEQPDVAKAADLTTLPTTPPPDKAIREDVPDFGPTTTVEGIAECINDVVVQDDDGNVSYQPQGDVALVDDGDYDVPIQSSMGRVIEDPTPKNSLPTRKSDQEEDLLRREMYVDHSAPQGVAPSSGSPAQEYYYNGVAHVMLPINPQDIRGSADVKFNHGDLKFLSLLLRGHELEQHGLIFDKGCWTDVDKLLDRFNHCRQRRWGIRQLLRAAKADKKGRIRLLGIDVPMKETIGQDLFPVRIRIAQGHNERLVDNDEADYLLATAWYSNLDSDEAVSSSSAFGVTVLSAEDTPKRIYHRTTTSGLESILRSGIVPGAKKSGRAHGYFSSYLLNDARYQSGMRSNMPVEIAIDTFKAMAAGCEFFVTDSDGTLTRNTVPPDCIVSAVDTSKRDQPLYVAESTEATLAGEPAFRAKRDYEEAASSSSMAAPVAKAPVIKPTAAKSAPKPTPKKMPTNKMPVNEPADSEVTDATMDLDAATREGEPSAAEAIESDTTEAGEDDPYPLGSFPCTNCQAIVAKGMLFCLRCKAPQSDESSKVTKKFFENKGLRLRLLATAAAGARKPV</sequence>
<evidence type="ECO:0000259" key="7">
    <source>
        <dbReference type="PROSITE" id="PS50089"/>
    </source>
</evidence>
<dbReference type="Gene3D" id="3.40.50.1000">
    <property type="entry name" value="HAD superfamily/HAD-like"/>
    <property type="match status" value="1"/>
</dbReference>
<dbReference type="Gene3D" id="3.30.40.10">
    <property type="entry name" value="Zinc/RING finger domain, C3HC4 (zinc finger)"/>
    <property type="match status" value="1"/>
</dbReference>
<dbReference type="GO" id="GO:0003676">
    <property type="term" value="F:nucleic acid binding"/>
    <property type="evidence" value="ECO:0007669"/>
    <property type="project" value="InterPro"/>
</dbReference>
<dbReference type="GO" id="GO:0015074">
    <property type="term" value="P:DNA integration"/>
    <property type="evidence" value="ECO:0007669"/>
    <property type="project" value="InterPro"/>
</dbReference>
<feature type="transmembrane region" description="Helical" evidence="6">
    <location>
        <begin position="721"/>
        <end position="745"/>
    </location>
</feature>
<dbReference type="SUPFAM" id="SSF53300">
    <property type="entry name" value="vWA-like"/>
    <property type="match status" value="1"/>
</dbReference>
<dbReference type="PROSITE" id="PS50089">
    <property type="entry name" value="ZF_RING_2"/>
    <property type="match status" value="1"/>
</dbReference>
<dbReference type="InterPro" id="IPR001841">
    <property type="entry name" value="Znf_RING"/>
</dbReference>
<dbReference type="Pfam" id="PF13445">
    <property type="entry name" value="zf-RING_UBOX"/>
    <property type="match status" value="1"/>
</dbReference>
<feature type="domain" description="VWFA" evidence="8">
    <location>
        <begin position="1089"/>
        <end position="1269"/>
    </location>
</feature>
<feature type="compositionally biased region" description="Acidic residues" evidence="5">
    <location>
        <begin position="3671"/>
        <end position="3683"/>
    </location>
</feature>
<evidence type="ECO:0000256" key="5">
    <source>
        <dbReference type="SAM" id="MobiDB-lite"/>
    </source>
</evidence>
<name>A0A1Q9D193_SYMMI</name>
<evidence type="ECO:0000256" key="6">
    <source>
        <dbReference type="SAM" id="Phobius"/>
    </source>
</evidence>
<comment type="caution">
    <text evidence="10">The sequence shown here is derived from an EMBL/GenBank/DDBJ whole genome shotgun (WGS) entry which is preliminary data.</text>
</comment>
<feature type="domain" description="RING-type" evidence="7">
    <location>
        <begin position="969"/>
        <end position="1012"/>
    </location>
</feature>
<evidence type="ECO:0000259" key="8">
    <source>
        <dbReference type="PROSITE" id="PS50234"/>
    </source>
</evidence>
<dbReference type="SUPFAM" id="SSF57850">
    <property type="entry name" value="RING/U-box"/>
    <property type="match status" value="1"/>
</dbReference>
<evidence type="ECO:0000256" key="1">
    <source>
        <dbReference type="ARBA" id="ARBA00022723"/>
    </source>
</evidence>
<dbReference type="InterPro" id="IPR013083">
    <property type="entry name" value="Znf_RING/FYVE/PHD"/>
</dbReference>
<dbReference type="Proteomes" id="UP000186817">
    <property type="component" value="Unassembled WGS sequence"/>
</dbReference>
<keyword evidence="6" id="KW-1133">Transmembrane helix</keyword>
<evidence type="ECO:0000259" key="9">
    <source>
        <dbReference type="PROSITE" id="PS50994"/>
    </source>
</evidence>
<evidence type="ECO:0000256" key="4">
    <source>
        <dbReference type="PROSITE-ProRule" id="PRU00175"/>
    </source>
</evidence>
<gene>
    <name evidence="10" type="primary">cof</name>
    <name evidence="10" type="ORF">AK812_SmicGene29662</name>
</gene>
<dbReference type="SUPFAM" id="SSF53098">
    <property type="entry name" value="Ribonuclease H-like"/>
    <property type="match status" value="1"/>
</dbReference>
<dbReference type="InterPro" id="IPR001584">
    <property type="entry name" value="Integrase_cat-core"/>
</dbReference>
<dbReference type="InterPro" id="IPR027370">
    <property type="entry name" value="Znf-RING_euk"/>
</dbReference>
<dbReference type="GO" id="GO:0016791">
    <property type="term" value="F:phosphatase activity"/>
    <property type="evidence" value="ECO:0007669"/>
    <property type="project" value="UniProtKB-ARBA"/>
</dbReference>
<dbReference type="OrthoDB" id="27226at2759"/>
<evidence type="ECO:0000256" key="2">
    <source>
        <dbReference type="ARBA" id="ARBA00022771"/>
    </source>
</evidence>
<feature type="region of interest" description="Disordered" evidence="5">
    <location>
        <begin position="3659"/>
        <end position="3683"/>
    </location>
</feature>
<feature type="compositionally biased region" description="Basic and acidic residues" evidence="5">
    <location>
        <begin position="2693"/>
        <end position="2703"/>
    </location>
</feature>
<dbReference type="PANTHER" id="PTHR10000">
    <property type="entry name" value="PHOSPHOSERINE PHOSPHATASE"/>
    <property type="match status" value="1"/>
</dbReference>
<feature type="compositionally biased region" description="Acidic residues" evidence="5">
    <location>
        <begin position="2060"/>
        <end position="2069"/>
    </location>
</feature>
<feature type="transmembrane region" description="Helical" evidence="6">
    <location>
        <begin position="658"/>
        <end position="677"/>
    </location>
</feature>
<feature type="transmembrane region" description="Helical" evidence="6">
    <location>
        <begin position="757"/>
        <end position="780"/>
    </location>
</feature>
<dbReference type="SUPFAM" id="SSF56784">
    <property type="entry name" value="HAD-like"/>
    <property type="match status" value="1"/>
</dbReference>
<dbReference type="EMBL" id="LSRX01000787">
    <property type="protein sequence ID" value="OLP88937.1"/>
    <property type="molecule type" value="Genomic_DNA"/>
</dbReference>
<evidence type="ECO:0000313" key="10">
    <source>
        <dbReference type="EMBL" id="OLP88937.1"/>
    </source>
</evidence>
<dbReference type="InterPro" id="IPR042081">
    <property type="entry name" value="RNA_2'-PTrans_C"/>
</dbReference>